<dbReference type="Proteomes" id="UP000250088">
    <property type="component" value="Chromosome"/>
</dbReference>
<gene>
    <name evidence="2" type="ORF">B1756_01260</name>
</gene>
<feature type="transmembrane region" description="Helical" evidence="1">
    <location>
        <begin position="12"/>
        <end position="35"/>
    </location>
</feature>
<keyword evidence="3" id="KW-1185">Reference proteome</keyword>
<feature type="transmembrane region" description="Helical" evidence="1">
    <location>
        <begin position="106"/>
        <end position="128"/>
    </location>
</feature>
<evidence type="ECO:0000313" key="3">
    <source>
        <dbReference type="Proteomes" id="UP000250088"/>
    </source>
</evidence>
<protein>
    <submittedName>
        <fullName evidence="2">Uncharacterized protein</fullName>
    </submittedName>
</protein>
<reference evidence="3" key="1">
    <citation type="submission" date="2017-02" db="EMBL/GenBank/DDBJ databases">
        <title>Natronthermophilus aegyptiacus gen. nov.,sp. nov., an aerobic, extremely halophilic alkalithermophilic archaeon isolated from the athalassohaline Wadi An Natrun, Egypt.</title>
        <authorList>
            <person name="Zhao B."/>
        </authorList>
    </citation>
    <scope>NUCLEOTIDE SEQUENCE [LARGE SCALE GENOMIC DNA]</scope>
    <source>
        <strain evidence="3">JW/NM-HA 15</strain>
    </source>
</reference>
<feature type="transmembrane region" description="Helical" evidence="1">
    <location>
        <begin position="47"/>
        <end position="67"/>
    </location>
</feature>
<dbReference type="GeneID" id="32892664"/>
<name>A0A2Z2HR49_9EURY</name>
<evidence type="ECO:0000313" key="2">
    <source>
        <dbReference type="EMBL" id="ARS88515.1"/>
    </source>
</evidence>
<feature type="transmembrane region" description="Helical" evidence="1">
    <location>
        <begin position="79"/>
        <end position="100"/>
    </location>
</feature>
<evidence type="ECO:0000256" key="1">
    <source>
        <dbReference type="SAM" id="Phobius"/>
    </source>
</evidence>
<accession>A0A2Z2HR49</accession>
<dbReference type="AlphaFoldDB" id="A0A2Z2HR49"/>
<dbReference type="RefSeq" id="WP_228434431.1">
    <property type="nucleotide sequence ID" value="NZ_CP019893.1"/>
</dbReference>
<dbReference type="EMBL" id="CP019893">
    <property type="protein sequence ID" value="ARS88515.1"/>
    <property type="molecule type" value="Genomic_DNA"/>
</dbReference>
<sequence length="137" mass="14496">MPLESLPHESVLVAVSFVTIASFVVAGLCLCLAIAMDANARGGNGILWGLGTFVFPPLVPVYPFYRIRYPARVGPAGRIERWIGAFGVGGVSAMVAANVLAPPDPFSLIIYGLPLLVVFVPLALVGCYRPGWRAIVS</sequence>
<organism evidence="2 3">
    <name type="scientific">Natrarchaeobaculum aegyptiacum</name>
    <dbReference type="NCBI Taxonomy" id="745377"/>
    <lineage>
        <taxon>Archaea</taxon>
        <taxon>Methanobacteriati</taxon>
        <taxon>Methanobacteriota</taxon>
        <taxon>Stenosarchaea group</taxon>
        <taxon>Halobacteria</taxon>
        <taxon>Halobacteriales</taxon>
        <taxon>Natrialbaceae</taxon>
        <taxon>Natrarchaeobaculum</taxon>
    </lineage>
</organism>
<keyword evidence="1" id="KW-1133">Transmembrane helix</keyword>
<dbReference type="KEGG" id="naj:B1756_01260"/>
<keyword evidence="1" id="KW-0472">Membrane</keyword>
<proteinExistence type="predicted"/>
<keyword evidence="1" id="KW-0812">Transmembrane</keyword>